<accession>A0AAV6W2Q9</accession>
<feature type="region of interest" description="Disordered" evidence="10">
    <location>
        <begin position="495"/>
        <end position="516"/>
    </location>
</feature>
<evidence type="ECO:0000313" key="14">
    <source>
        <dbReference type="Proteomes" id="UP000827092"/>
    </source>
</evidence>
<evidence type="ECO:0000256" key="9">
    <source>
        <dbReference type="ARBA" id="ARBA00023034"/>
    </source>
</evidence>
<evidence type="ECO:0000313" key="13">
    <source>
        <dbReference type="EMBL" id="KAG8201721.1"/>
    </source>
</evidence>
<keyword evidence="8" id="KW-0256">Endoplasmic reticulum</keyword>
<evidence type="ECO:0000259" key="12">
    <source>
        <dbReference type="Pfam" id="PF19533"/>
    </source>
</evidence>
<keyword evidence="9" id="KW-0333">Golgi apparatus</keyword>
<dbReference type="InterPro" id="IPR045700">
    <property type="entry name" value="Rab3GAP1"/>
</dbReference>
<evidence type="ECO:0000256" key="8">
    <source>
        <dbReference type="ARBA" id="ARBA00022824"/>
    </source>
</evidence>
<feature type="compositionally biased region" description="Low complexity" evidence="10">
    <location>
        <begin position="501"/>
        <end position="510"/>
    </location>
</feature>
<dbReference type="EMBL" id="JAFNEN010000003">
    <property type="protein sequence ID" value="KAG8201721.1"/>
    <property type="molecule type" value="Genomic_DNA"/>
</dbReference>
<evidence type="ECO:0000256" key="5">
    <source>
        <dbReference type="ARBA" id="ARBA00015817"/>
    </source>
</evidence>
<evidence type="ECO:0000256" key="6">
    <source>
        <dbReference type="ARBA" id="ARBA00022468"/>
    </source>
</evidence>
<feature type="region of interest" description="Disordered" evidence="10">
    <location>
        <begin position="839"/>
        <end position="861"/>
    </location>
</feature>
<evidence type="ECO:0000256" key="7">
    <source>
        <dbReference type="ARBA" id="ARBA00022490"/>
    </source>
</evidence>
<keyword evidence="7" id="KW-0963">Cytoplasm</keyword>
<reference evidence="13 14" key="1">
    <citation type="journal article" date="2022" name="Nat. Ecol. Evol.">
        <title>A masculinizing supergene underlies an exaggerated male reproductive morph in a spider.</title>
        <authorList>
            <person name="Hendrickx F."/>
            <person name="De Corte Z."/>
            <person name="Sonet G."/>
            <person name="Van Belleghem S.M."/>
            <person name="Kostlbacher S."/>
            <person name="Vangestel C."/>
        </authorList>
    </citation>
    <scope>NUCLEOTIDE SEQUENCE [LARGE SCALE GENOMIC DNA]</scope>
    <source>
        <strain evidence="13">W744_W776</strain>
    </source>
</reference>
<comment type="caution">
    <text evidence="13">The sequence shown here is derived from an EMBL/GenBank/DDBJ whole genome shotgun (WGS) entry which is preliminary data.</text>
</comment>
<keyword evidence="14" id="KW-1185">Reference proteome</keyword>
<dbReference type="AlphaFoldDB" id="A0AAV6W2Q9"/>
<dbReference type="GO" id="GO:0005783">
    <property type="term" value="C:endoplasmic reticulum"/>
    <property type="evidence" value="ECO:0007669"/>
    <property type="project" value="UniProtKB-SubCell"/>
</dbReference>
<dbReference type="GO" id="GO:0005794">
    <property type="term" value="C:Golgi apparatus"/>
    <property type="evidence" value="ECO:0007669"/>
    <property type="project" value="UniProtKB-SubCell"/>
</dbReference>
<dbReference type="InterPro" id="IPR045698">
    <property type="entry name" value="Rab3GAP1_C"/>
</dbReference>
<dbReference type="InterPro" id="IPR026147">
    <property type="entry name" value="Rab3GAP1_conserved"/>
</dbReference>
<dbReference type="PANTHER" id="PTHR21422:SF9">
    <property type="entry name" value="RAB3 GTPASE-ACTIVATING PROTEIN CATALYTIC SUBUNIT"/>
    <property type="match status" value="1"/>
</dbReference>
<evidence type="ECO:0000259" key="11">
    <source>
        <dbReference type="Pfam" id="PF13890"/>
    </source>
</evidence>
<evidence type="ECO:0000256" key="2">
    <source>
        <dbReference type="ARBA" id="ARBA00004240"/>
    </source>
</evidence>
<dbReference type="Pfam" id="PF13890">
    <property type="entry name" value="Rab3-GTPase_cat"/>
    <property type="match status" value="1"/>
</dbReference>
<dbReference type="GO" id="GO:0005096">
    <property type="term" value="F:GTPase activator activity"/>
    <property type="evidence" value="ECO:0007669"/>
    <property type="project" value="UniProtKB-KW"/>
</dbReference>
<comment type="subcellular location">
    <subcellularLocation>
        <location evidence="3">Cytoplasm</location>
    </subcellularLocation>
    <subcellularLocation>
        <location evidence="2">Endoplasmic reticulum</location>
    </subcellularLocation>
    <subcellularLocation>
        <location evidence="1">Golgi apparatus</location>
        <location evidence="1">cis-Golgi network</location>
    </subcellularLocation>
</comment>
<feature type="domain" description="Rab3GAP catalytic subunit C-terminal" evidence="12">
    <location>
        <begin position="704"/>
        <end position="903"/>
    </location>
</feature>
<dbReference type="Proteomes" id="UP000827092">
    <property type="component" value="Unassembled WGS sequence"/>
</dbReference>
<feature type="domain" description="Rab3GAP catalytic subunit conserved" evidence="11">
    <location>
        <begin position="536"/>
        <end position="692"/>
    </location>
</feature>
<evidence type="ECO:0000256" key="10">
    <source>
        <dbReference type="SAM" id="MobiDB-lite"/>
    </source>
</evidence>
<feature type="compositionally biased region" description="Pro residues" evidence="10">
    <location>
        <begin position="842"/>
        <end position="853"/>
    </location>
</feature>
<sequence>MSSEEEQDVFEITDFTTASEWERFISRIEEVFHEWKLPQRNFFAPLKKGELSDGVWLEKREQLMFASFQFEAVHHFLKTEHDSSLAPNDEEENDPLPYYLGDLVSKENDFPPKAHCLVRWYGLREFVVIYPAKTNDAIMTEDRTKMLMSSISIAVNNTNCPVPVFVQLQQMRQRYFLGVCEGGGRGVRTSFDMVHLHRPLSQYSHLSGLLSLFKDKLGCTSSGLDGPPISVSIRFTYVLHDWSPCSWPQPPPDIEEIGEILTPSDIGRLPCGAVEDPVLEFHLSVTWPCLSEKAVIDNDVHSDLNPLLSPKWSMRMRTSEKPVCSMDNRHITNALDKLAAPTISSLLPPRPNRGFGRGEGELPIEEELLIKILQYIFPDSAPTPAETDTVNYLSEVNVAFSRIQEVVCSLKSAPPNSLTWRLALAMCHVHHGCGGLAAVAQLWQDFLLEMRHRWENNYTLPCLDPGAPNMNYCLLHQKLQMLNCCIQRKKSREWQQRSTSEESSVPQPSSESDEDEFYECTTSLASAEDARPTRRRPPEGRLRQLGNATLLHHPEEPLYIPITQDPAPVTEDALAEQADALVKLGEDAEGAALRARMQSACLSSDMEAFKAANPKSSLEDFVRWYSPRDLIEEQKKDEETGNEITKYALSARMLLPGNMWLESWESARAVPARRQRRLFDDTREAEKVLHFLASAKTSEVVTFLMPMLVHCAILQLAEEGEECPRSLPLKLEEATIKAAKVMRSYDPKYETVLRLLYEAEVIVAQMQSVSTKFGLLMTWPTPEGEMTKRVQRDDGEVSSFVLRLMDEYEVEVPGAGKGAVGKRIRQLFADAQKASQLLPEDIPQPDPHPPPSPSSQEFPLPSGREFILRSSSGRSIQVPQRLYAVVTSDEFRLCGAFTEDTTFL</sequence>
<protein>
    <recommendedName>
        <fullName evidence="5">Rab3 GTPase-activating protein catalytic subunit</fullName>
    </recommendedName>
</protein>
<keyword evidence="6" id="KW-0343">GTPase activation</keyword>
<organism evidence="13 14">
    <name type="scientific">Oedothorax gibbosus</name>
    <dbReference type="NCBI Taxonomy" id="931172"/>
    <lineage>
        <taxon>Eukaryota</taxon>
        <taxon>Metazoa</taxon>
        <taxon>Ecdysozoa</taxon>
        <taxon>Arthropoda</taxon>
        <taxon>Chelicerata</taxon>
        <taxon>Arachnida</taxon>
        <taxon>Araneae</taxon>
        <taxon>Araneomorphae</taxon>
        <taxon>Entelegynae</taxon>
        <taxon>Araneoidea</taxon>
        <taxon>Linyphiidae</taxon>
        <taxon>Erigoninae</taxon>
        <taxon>Oedothorax</taxon>
    </lineage>
</organism>
<evidence type="ECO:0000256" key="4">
    <source>
        <dbReference type="ARBA" id="ARBA00008856"/>
    </source>
</evidence>
<dbReference type="PANTHER" id="PTHR21422">
    <property type="entry name" value="RAB3 GTPASE-ACTIVATING PROTEIN CATALYTIC SUBUNIT"/>
    <property type="match status" value="1"/>
</dbReference>
<comment type="similarity">
    <text evidence="4">Belongs to the Rab3-GAP catalytic subunit family.</text>
</comment>
<proteinExistence type="inferred from homology"/>
<dbReference type="Pfam" id="PF19533">
    <property type="entry name" value="Rab3-GAP_cat_C"/>
    <property type="match status" value="1"/>
</dbReference>
<evidence type="ECO:0000256" key="1">
    <source>
        <dbReference type="ARBA" id="ARBA00004222"/>
    </source>
</evidence>
<evidence type="ECO:0000256" key="3">
    <source>
        <dbReference type="ARBA" id="ARBA00004496"/>
    </source>
</evidence>
<gene>
    <name evidence="13" type="ORF">JTE90_012782</name>
</gene>
<name>A0AAV6W2Q9_9ARAC</name>